<protein>
    <submittedName>
        <fullName evidence="1">Carbonic anhydrase/acetyltransferase isoleucine patch superfamily-like</fullName>
    </submittedName>
</protein>
<dbReference type="SUPFAM" id="SSF51161">
    <property type="entry name" value="Trimeric LpxA-like enzymes"/>
    <property type="match status" value="2"/>
</dbReference>
<dbReference type="GO" id="GO:0016740">
    <property type="term" value="F:transferase activity"/>
    <property type="evidence" value="ECO:0007669"/>
    <property type="project" value="UniProtKB-KW"/>
</dbReference>
<dbReference type="AlphaFoldDB" id="A0A1W1UQD0"/>
<dbReference type="Proteomes" id="UP000192266">
    <property type="component" value="Unassembled WGS sequence"/>
</dbReference>
<dbReference type="InterPro" id="IPR052265">
    <property type="entry name" value="Gamma-CA"/>
</dbReference>
<keyword evidence="1" id="KW-0808">Transferase</keyword>
<proteinExistence type="predicted"/>
<evidence type="ECO:0000313" key="1">
    <source>
        <dbReference type="EMBL" id="SMB83011.1"/>
    </source>
</evidence>
<keyword evidence="2" id="KW-1185">Reference proteome</keyword>
<sequence length="467" mass="50542">MNQLDQRTHHTEGSQASRLRRLVILSCLLSLGVAGISCTDDNGGIGFEPREGGSRPTGPNRPVLPALASAETATFIDPTATITGAKYILLGRQIYIGPFARLLADENSSQESTTKPEVDDIQIRIEDETNVQDNVTIYAHVERSAADQQKVKSLLLHGVEIGERVILAHGSSVKGPAQIGIEGTDIDANPDDDQEVFLSFGSEVDGAILEKNTGISALGRVGPGVRLRSGFIVLPGKNVTTQQEADNPALGKVRLIVEADVEFNEGVLEVNVAFAREYTKLYRDNPSYVRGINYDPGNTAFNPERDLPHLAGQETRVPGFRNRIIGEVELDNTLPELLRVMGNEISIRADEGEPFVIGKIASMDNKVIFHALEETPIQTGDNVSYGEQAIVHGGGRRPLLGGGDNEPTIIEDDVKLKRQAVVFRSLIGQGATIGEKSAIVNTDVAPGTIIQDRVIYINNTLFGQVEW</sequence>
<dbReference type="InterPro" id="IPR011004">
    <property type="entry name" value="Trimer_LpxA-like_sf"/>
</dbReference>
<dbReference type="PANTHER" id="PTHR43360">
    <property type="entry name" value="CARBON DIOXIDE CONCENTRATING MECHANISM PROTEIN CCMM"/>
    <property type="match status" value="1"/>
</dbReference>
<name>A0A1W1UQD0_9BACT</name>
<gene>
    <name evidence="1" type="ORF">SAMN00120144_3951</name>
</gene>
<accession>A0A1W1UQD0</accession>
<dbReference type="EMBL" id="FWWW01000037">
    <property type="protein sequence ID" value="SMB83011.1"/>
    <property type="molecule type" value="Genomic_DNA"/>
</dbReference>
<evidence type="ECO:0000313" key="2">
    <source>
        <dbReference type="Proteomes" id="UP000192266"/>
    </source>
</evidence>
<reference evidence="1 2" key="1">
    <citation type="submission" date="2017-04" db="EMBL/GenBank/DDBJ databases">
        <authorList>
            <person name="Afonso C.L."/>
            <person name="Miller P.J."/>
            <person name="Scott M.A."/>
            <person name="Spackman E."/>
            <person name="Goraichik I."/>
            <person name="Dimitrov K.M."/>
            <person name="Suarez D.L."/>
            <person name="Swayne D.E."/>
        </authorList>
    </citation>
    <scope>NUCLEOTIDE SEQUENCE [LARGE SCALE GENOMIC DNA]</scope>
    <source>
        <strain evidence="1 2">DSM 11622</strain>
    </source>
</reference>
<dbReference type="Gene3D" id="2.160.10.10">
    <property type="entry name" value="Hexapeptide repeat proteins"/>
    <property type="match status" value="2"/>
</dbReference>
<dbReference type="STRING" id="645990.SAMN00120144_3951"/>
<dbReference type="PANTHER" id="PTHR43360:SF1">
    <property type="entry name" value="CARBOXYSOME ASSEMBLY PROTEIN CCMM"/>
    <property type="match status" value="1"/>
</dbReference>
<organism evidence="1 2">
    <name type="scientific">Hymenobacter roseosalivarius DSM 11622</name>
    <dbReference type="NCBI Taxonomy" id="645990"/>
    <lineage>
        <taxon>Bacteria</taxon>
        <taxon>Pseudomonadati</taxon>
        <taxon>Bacteroidota</taxon>
        <taxon>Cytophagia</taxon>
        <taxon>Cytophagales</taxon>
        <taxon>Hymenobacteraceae</taxon>
        <taxon>Hymenobacter</taxon>
    </lineage>
</organism>